<dbReference type="RefSeq" id="WP_002837011.1">
    <property type="nucleotide sequence ID" value="NZ_JAWFVS010000031.1"/>
</dbReference>
<dbReference type="Proteomes" id="UP000235723">
    <property type="component" value="Unassembled WGS sequence"/>
</dbReference>
<sequence length="267" mass="30654">MEINKKELRKISRKFRGLGSDVINADYREQIDLLREFIDYVDKTSLIKNYIESFKYDIGDLEESINNVYSSYGRQCLDLGSNTGKRLYLLYSTFKYILENNLNTINFGWFYANSNKYQDMAQSFGNRMVYPFISGIEEYIKDIATDMGYDDNNKYEININSSGVQVNLASDNSSIDAIQNNYLNKNEIDEEISKLEILLENIDDEDKRSILMGNMELIKGEVVKANPNKNLLKTSFNSLKFMIGSIATLPDFIEGINKLGSLLGIIK</sequence>
<evidence type="ECO:0000313" key="1">
    <source>
        <dbReference type="EMBL" id="PMC59914.1"/>
    </source>
</evidence>
<dbReference type="EMBL" id="PNHD01000007">
    <property type="protein sequence ID" value="PMC59914.1"/>
    <property type="molecule type" value="Genomic_DNA"/>
</dbReference>
<organism evidence="1 2">
    <name type="scientific">Finegoldia magna</name>
    <name type="common">Peptostreptococcus magnus</name>
    <dbReference type="NCBI Taxonomy" id="1260"/>
    <lineage>
        <taxon>Bacteria</taxon>
        <taxon>Bacillati</taxon>
        <taxon>Bacillota</taxon>
        <taxon>Tissierellia</taxon>
        <taxon>Tissierellales</taxon>
        <taxon>Peptoniphilaceae</taxon>
        <taxon>Finegoldia</taxon>
    </lineage>
</organism>
<proteinExistence type="predicted"/>
<gene>
    <name evidence="1" type="ORF">CJ208_05925</name>
</gene>
<evidence type="ECO:0000313" key="2">
    <source>
        <dbReference type="Proteomes" id="UP000235723"/>
    </source>
</evidence>
<comment type="caution">
    <text evidence="1">The sequence shown here is derived from an EMBL/GenBank/DDBJ whole genome shotgun (WGS) entry which is preliminary data.</text>
</comment>
<name>A0A2N6SS83_FINMA</name>
<protein>
    <submittedName>
        <fullName evidence="1">Conjugal transfer protein</fullName>
    </submittedName>
</protein>
<reference evidence="1 2" key="1">
    <citation type="submission" date="2017-09" db="EMBL/GenBank/DDBJ databases">
        <title>Bacterial strain isolated from the female urinary microbiota.</title>
        <authorList>
            <person name="Thomas-White K."/>
            <person name="Kumar N."/>
            <person name="Forster S."/>
            <person name="Putonti C."/>
            <person name="Lawley T."/>
            <person name="Wolfe A.J."/>
        </authorList>
    </citation>
    <scope>NUCLEOTIDE SEQUENCE [LARGE SCALE GENOMIC DNA]</scope>
    <source>
        <strain evidence="1 2">UMB0115</strain>
    </source>
</reference>
<accession>A0A2N6SS83</accession>
<dbReference type="AlphaFoldDB" id="A0A2N6SS83"/>